<dbReference type="RefSeq" id="XP_007923050.1">
    <property type="nucleotide sequence ID" value="XM_007924859.1"/>
</dbReference>
<reference evidence="1 2" key="1">
    <citation type="journal article" date="2012" name="PLoS Pathog.">
        <title>Diverse lifestyles and strategies of plant pathogenesis encoded in the genomes of eighteen Dothideomycetes fungi.</title>
        <authorList>
            <person name="Ohm R.A."/>
            <person name="Feau N."/>
            <person name="Henrissat B."/>
            <person name="Schoch C.L."/>
            <person name="Horwitz B.A."/>
            <person name="Barry K.W."/>
            <person name="Condon B.J."/>
            <person name="Copeland A.C."/>
            <person name="Dhillon B."/>
            <person name="Glaser F."/>
            <person name="Hesse C.N."/>
            <person name="Kosti I."/>
            <person name="LaButti K."/>
            <person name="Lindquist E.A."/>
            <person name="Lucas S."/>
            <person name="Salamov A.A."/>
            <person name="Bradshaw R.E."/>
            <person name="Ciuffetti L."/>
            <person name="Hamelin R.C."/>
            <person name="Kema G.H.J."/>
            <person name="Lawrence C."/>
            <person name="Scott J.A."/>
            <person name="Spatafora J.W."/>
            <person name="Turgeon B.G."/>
            <person name="de Wit P.J.G.M."/>
            <person name="Zhong S."/>
            <person name="Goodwin S.B."/>
            <person name="Grigoriev I.V."/>
        </authorList>
    </citation>
    <scope>NUCLEOTIDE SEQUENCE [LARGE SCALE GENOMIC DNA]</scope>
    <source>
        <strain evidence="1 2">CIRAD86</strain>
    </source>
</reference>
<dbReference type="KEGG" id="pfj:MYCFIDRAFT_90477"/>
<dbReference type="HOGENOM" id="CLU_940487_0_0_1"/>
<proteinExistence type="predicted"/>
<protein>
    <recommendedName>
        <fullName evidence="3">F-box domain-containing protein</fullName>
    </recommendedName>
</protein>
<evidence type="ECO:0000313" key="1">
    <source>
        <dbReference type="EMBL" id="EME85444.1"/>
    </source>
</evidence>
<dbReference type="eggNOG" id="ENOG502RH7F">
    <property type="taxonomic scope" value="Eukaryota"/>
</dbReference>
<evidence type="ECO:0008006" key="3">
    <source>
        <dbReference type="Google" id="ProtNLM"/>
    </source>
</evidence>
<dbReference type="EMBL" id="KB446556">
    <property type="protein sequence ID" value="EME85444.1"/>
    <property type="molecule type" value="Genomic_DNA"/>
</dbReference>
<dbReference type="Proteomes" id="UP000016932">
    <property type="component" value="Unassembled WGS sequence"/>
</dbReference>
<dbReference type="AlphaFoldDB" id="M3A2P9"/>
<organism evidence="1 2">
    <name type="scientific">Pseudocercospora fijiensis (strain CIRAD86)</name>
    <name type="common">Black leaf streak disease fungus</name>
    <name type="synonym">Mycosphaerella fijiensis</name>
    <dbReference type="NCBI Taxonomy" id="383855"/>
    <lineage>
        <taxon>Eukaryota</taxon>
        <taxon>Fungi</taxon>
        <taxon>Dikarya</taxon>
        <taxon>Ascomycota</taxon>
        <taxon>Pezizomycotina</taxon>
        <taxon>Dothideomycetes</taxon>
        <taxon>Dothideomycetidae</taxon>
        <taxon>Mycosphaerellales</taxon>
        <taxon>Mycosphaerellaceae</taxon>
        <taxon>Pseudocercospora</taxon>
    </lineage>
</organism>
<gene>
    <name evidence="1" type="ORF">MYCFIDRAFT_90477</name>
</gene>
<sequence>MGDQASSGDLQSILRSLPAGDLVQARQFIDSLLTPERLVTANQQLSPLLLLPRNVLEHIVELAVSYDGDISVDDVRREPGLLQTCHKLRTEASRLYFSRNTFKRKRSLREQGLERWAKVRVGENRRYLKRVKLGPPLHCNHSEAEKEAEKLDTKCGVGKGTIWVLSDDDFENDYEWWVNSLGETEKIELDASEGVRDTADLSTRAMANTIRPAASWYWLDDTTIAAESHLRQTEWEDLYQPDCWGLEAEASAQMFLASSLGKVYGWMIELLLFDTPGRWTWRTAYKRLRDDLLLNE</sequence>
<evidence type="ECO:0000313" key="2">
    <source>
        <dbReference type="Proteomes" id="UP000016932"/>
    </source>
</evidence>
<dbReference type="VEuPathDB" id="FungiDB:MYCFIDRAFT_90477"/>
<dbReference type="OrthoDB" id="3623146at2759"/>
<accession>M3A2P9</accession>
<keyword evidence="2" id="KW-1185">Reference proteome</keyword>
<dbReference type="GeneID" id="19342857"/>
<name>M3A2P9_PSEFD</name>